<reference evidence="7" key="1">
    <citation type="journal article" date="2020" name="bioRxiv">
        <title>Chromosome-level reference genome of the European wasp spider Argiope bruennichi: a resource for studies on range expansion and evolutionary adaptation.</title>
        <authorList>
            <person name="Sheffer M.M."/>
            <person name="Hoppe A."/>
            <person name="Krehenwinkel H."/>
            <person name="Uhl G."/>
            <person name="Kuss A.W."/>
            <person name="Jensen L."/>
            <person name="Jensen C."/>
            <person name="Gillespie R.G."/>
            <person name="Hoff K.J."/>
            <person name="Prost S."/>
        </authorList>
    </citation>
    <scope>NUCLEOTIDE SEQUENCE</scope>
</reference>
<dbReference type="Proteomes" id="UP000807504">
    <property type="component" value="Unassembled WGS sequence"/>
</dbReference>
<dbReference type="Pfam" id="PF00134">
    <property type="entry name" value="Cyclin_N"/>
    <property type="match status" value="1"/>
</dbReference>
<feature type="domain" description="Cyclin C-terminal" evidence="6">
    <location>
        <begin position="209"/>
        <end position="326"/>
    </location>
</feature>
<accession>A0A8T0FNN3</accession>
<dbReference type="OrthoDB" id="6437110at2759"/>
<evidence type="ECO:0000259" key="6">
    <source>
        <dbReference type="SMART" id="SM01332"/>
    </source>
</evidence>
<dbReference type="SUPFAM" id="SSF47954">
    <property type="entry name" value="Cyclin-like"/>
    <property type="match status" value="2"/>
</dbReference>
<dbReference type="GO" id="GO:0051301">
    <property type="term" value="P:cell division"/>
    <property type="evidence" value="ECO:0007669"/>
    <property type="project" value="UniProtKB-KW"/>
</dbReference>
<keyword evidence="3" id="KW-0131">Cell cycle</keyword>
<dbReference type="PANTHER" id="PTHR10177">
    <property type="entry name" value="CYCLINS"/>
    <property type="match status" value="1"/>
</dbReference>
<dbReference type="Pfam" id="PF02984">
    <property type="entry name" value="Cyclin_C"/>
    <property type="match status" value="1"/>
</dbReference>
<keyword evidence="1" id="KW-0132">Cell division</keyword>
<feature type="domain" description="Cyclin-like" evidence="5">
    <location>
        <begin position="213"/>
        <end position="295"/>
    </location>
</feature>
<name>A0A8T0FNN3_ARGBR</name>
<dbReference type="SMART" id="SM01332">
    <property type="entry name" value="Cyclin_C"/>
    <property type="match status" value="1"/>
</dbReference>
<evidence type="ECO:0000313" key="7">
    <source>
        <dbReference type="EMBL" id="KAF8791798.1"/>
    </source>
</evidence>
<reference evidence="7" key="2">
    <citation type="submission" date="2020-06" db="EMBL/GenBank/DDBJ databases">
        <authorList>
            <person name="Sheffer M."/>
        </authorList>
    </citation>
    <scope>NUCLEOTIDE SEQUENCE</scope>
</reference>
<dbReference type="InterPro" id="IPR013763">
    <property type="entry name" value="Cyclin-like_dom"/>
</dbReference>
<feature type="domain" description="Cyclin-like" evidence="5">
    <location>
        <begin position="114"/>
        <end position="200"/>
    </location>
</feature>
<dbReference type="OMA" id="CKHEEAR"/>
<dbReference type="EMBL" id="JABXBU010000003">
    <property type="protein sequence ID" value="KAF8791798.1"/>
    <property type="molecule type" value="Genomic_DNA"/>
</dbReference>
<evidence type="ECO:0000259" key="5">
    <source>
        <dbReference type="SMART" id="SM00385"/>
    </source>
</evidence>
<evidence type="ECO:0000256" key="1">
    <source>
        <dbReference type="ARBA" id="ARBA00022618"/>
    </source>
</evidence>
<evidence type="ECO:0000313" key="8">
    <source>
        <dbReference type="Proteomes" id="UP000807504"/>
    </source>
</evidence>
<evidence type="ECO:0000256" key="4">
    <source>
        <dbReference type="RuleBase" id="RU000383"/>
    </source>
</evidence>
<keyword evidence="8" id="KW-1185">Reference proteome</keyword>
<sequence length="331" mass="38335">MSWWFKVNGSEAESNGVLPRRPFVDLQNRCQEAPCCRQPKQQSVYLPEKENVCSIPQNEINRRNKRESIENFFTDPILLKEIYCTMKVAESKSCPLFRRSADKISTDMRSCFIDWLIYKAESFALDTATLHLAVHYADKYFYKEEAGVEDLPLIGSCAILLACKHEEARDRLPKVNDLIRHASNAFSRREVFQMEQKMLKALDFKMSYPTGYLFLQVFCSLLNIKDEEAFLAQYLCEIALIFEDVCFYTEPSKIAAASLISARYLLGIQPWFDDIVDISGYNIIELIVTSRLLCAKFDKIMVTEFKRVIAKYSSSKYKNISEKSYPNTIHI</sequence>
<keyword evidence="2 4" id="KW-0195">Cyclin</keyword>
<dbReference type="SMART" id="SM00385">
    <property type="entry name" value="CYCLIN"/>
    <property type="match status" value="2"/>
</dbReference>
<protein>
    <submittedName>
        <fullName evidence="7">G2/mitotic-specific cyclin-A like protein</fullName>
    </submittedName>
</protein>
<proteinExistence type="inferred from homology"/>
<dbReference type="InterPro" id="IPR039361">
    <property type="entry name" value="Cyclin"/>
</dbReference>
<gene>
    <name evidence="7" type="ORF">HNY73_003478</name>
</gene>
<dbReference type="FunFam" id="1.10.472.10:FF:000001">
    <property type="entry name" value="G2/mitotic-specific cyclin"/>
    <property type="match status" value="1"/>
</dbReference>
<comment type="caution">
    <text evidence="7">The sequence shown here is derived from an EMBL/GenBank/DDBJ whole genome shotgun (WGS) entry which is preliminary data.</text>
</comment>
<evidence type="ECO:0000256" key="2">
    <source>
        <dbReference type="ARBA" id="ARBA00023127"/>
    </source>
</evidence>
<dbReference type="AlphaFoldDB" id="A0A8T0FNN3"/>
<dbReference type="Gene3D" id="1.10.472.10">
    <property type="entry name" value="Cyclin-like"/>
    <property type="match status" value="2"/>
</dbReference>
<dbReference type="InterPro" id="IPR006671">
    <property type="entry name" value="Cyclin_N"/>
</dbReference>
<comment type="similarity">
    <text evidence="4">Belongs to the cyclin family.</text>
</comment>
<dbReference type="InterPro" id="IPR036915">
    <property type="entry name" value="Cyclin-like_sf"/>
</dbReference>
<evidence type="ECO:0000256" key="3">
    <source>
        <dbReference type="ARBA" id="ARBA00023306"/>
    </source>
</evidence>
<organism evidence="7 8">
    <name type="scientific">Argiope bruennichi</name>
    <name type="common">Wasp spider</name>
    <name type="synonym">Aranea bruennichi</name>
    <dbReference type="NCBI Taxonomy" id="94029"/>
    <lineage>
        <taxon>Eukaryota</taxon>
        <taxon>Metazoa</taxon>
        <taxon>Ecdysozoa</taxon>
        <taxon>Arthropoda</taxon>
        <taxon>Chelicerata</taxon>
        <taxon>Arachnida</taxon>
        <taxon>Araneae</taxon>
        <taxon>Araneomorphae</taxon>
        <taxon>Entelegynae</taxon>
        <taxon>Araneoidea</taxon>
        <taxon>Araneidae</taxon>
        <taxon>Argiope</taxon>
    </lineage>
</organism>
<dbReference type="InterPro" id="IPR004367">
    <property type="entry name" value="Cyclin_C-dom"/>
</dbReference>